<feature type="region of interest" description="Disordered" evidence="9">
    <location>
        <begin position="283"/>
        <end position="303"/>
    </location>
</feature>
<protein>
    <recommendedName>
        <fullName evidence="2">RBR-type E3 ubiquitin transferase</fullName>
        <ecNumber evidence="2">2.3.2.31</ecNumber>
    </recommendedName>
</protein>
<evidence type="ECO:0000256" key="3">
    <source>
        <dbReference type="ARBA" id="ARBA00022679"/>
    </source>
</evidence>
<feature type="compositionally biased region" description="Polar residues" evidence="9">
    <location>
        <begin position="289"/>
        <end position="303"/>
    </location>
</feature>
<evidence type="ECO:0000256" key="1">
    <source>
        <dbReference type="ARBA" id="ARBA00001798"/>
    </source>
</evidence>
<keyword evidence="5" id="KW-0677">Repeat</keyword>
<comment type="catalytic activity">
    <reaction evidence="1">
        <text>[E2 ubiquitin-conjugating enzyme]-S-ubiquitinyl-L-cysteine + [acceptor protein]-L-lysine = [E2 ubiquitin-conjugating enzyme]-L-cysteine + [acceptor protein]-N(6)-ubiquitinyl-L-lysine.</text>
        <dbReference type="EC" id="2.3.2.31"/>
    </reaction>
</comment>
<dbReference type="InterPro" id="IPR002867">
    <property type="entry name" value="IBR_dom"/>
</dbReference>
<keyword evidence="8" id="KW-0862">Zinc</keyword>
<proteinExistence type="predicted"/>
<dbReference type="Pfam" id="PF01485">
    <property type="entry name" value="IBR"/>
    <property type="match status" value="1"/>
</dbReference>
<dbReference type="GO" id="GO:0016567">
    <property type="term" value="P:protein ubiquitination"/>
    <property type="evidence" value="ECO:0007669"/>
    <property type="project" value="InterPro"/>
</dbReference>
<dbReference type="GO" id="GO:0008270">
    <property type="term" value="F:zinc ion binding"/>
    <property type="evidence" value="ECO:0007669"/>
    <property type="project" value="UniProtKB-KW"/>
</dbReference>
<organism evidence="11 12">
    <name type="scientific">Diaporthe helianthi</name>
    <dbReference type="NCBI Taxonomy" id="158607"/>
    <lineage>
        <taxon>Eukaryota</taxon>
        <taxon>Fungi</taxon>
        <taxon>Dikarya</taxon>
        <taxon>Ascomycota</taxon>
        <taxon>Pezizomycotina</taxon>
        <taxon>Sordariomycetes</taxon>
        <taxon>Sordariomycetidae</taxon>
        <taxon>Diaporthales</taxon>
        <taxon>Diaporthaceae</taxon>
        <taxon>Diaporthe</taxon>
    </lineage>
</organism>
<name>A0A2P5HRW1_DIAHE</name>
<evidence type="ECO:0000256" key="6">
    <source>
        <dbReference type="ARBA" id="ARBA00022771"/>
    </source>
</evidence>
<evidence type="ECO:0000256" key="5">
    <source>
        <dbReference type="ARBA" id="ARBA00022737"/>
    </source>
</evidence>
<dbReference type="PROSITE" id="PS51873">
    <property type="entry name" value="TRIAD"/>
    <property type="match status" value="1"/>
</dbReference>
<dbReference type="EMBL" id="MAVT02000887">
    <property type="protein sequence ID" value="POS72967.1"/>
    <property type="molecule type" value="Genomic_DNA"/>
</dbReference>
<evidence type="ECO:0000256" key="2">
    <source>
        <dbReference type="ARBA" id="ARBA00012251"/>
    </source>
</evidence>
<accession>A0A2P5HRW1</accession>
<evidence type="ECO:0000259" key="10">
    <source>
        <dbReference type="PROSITE" id="PS51873"/>
    </source>
</evidence>
<feature type="domain" description="RING-type" evidence="10">
    <location>
        <begin position="1"/>
        <end position="195"/>
    </location>
</feature>
<dbReference type="GO" id="GO:0061630">
    <property type="term" value="F:ubiquitin protein ligase activity"/>
    <property type="evidence" value="ECO:0007669"/>
    <property type="project" value="UniProtKB-EC"/>
</dbReference>
<dbReference type="SUPFAM" id="SSF57850">
    <property type="entry name" value="RING/U-box"/>
    <property type="match status" value="1"/>
</dbReference>
<keyword evidence="7" id="KW-0833">Ubl conjugation pathway</keyword>
<keyword evidence="4" id="KW-0479">Metal-binding</keyword>
<evidence type="ECO:0000256" key="7">
    <source>
        <dbReference type="ARBA" id="ARBA00022786"/>
    </source>
</evidence>
<dbReference type="Gene3D" id="1.20.120.1750">
    <property type="match status" value="1"/>
</dbReference>
<dbReference type="InterPro" id="IPR031127">
    <property type="entry name" value="E3_UB_ligase_RBR"/>
</dbReference>
<gene>
    <name evidence="11" type="ORF">DHEL01_v208637</name>
</gene>
<dbReference type="AlphaFoldDB" id="A0A2P5HRW1"/>
<keyword evidence="12" id="KW-1185">Reference proteome</keyword>
<dbReference type="STRING" id="158607.A0A2P5HRW1"/>
<evidence type="ECO:0000256" key="8">
    <source>
        <dbReference type="ARBA" id="ARBA00022833"/>
    </source>
</evidence>
<dbReference type="OrthoDB" id="10009520at2759"/>
<evidence type="ECO:0000256" key="9">
    <source>
        <dbReference type="SAM" id="MobiDB-lite"/>
    </source>
</evidence>
<reference evidence="11" key="1">
    <citation type="submission" date="2017-09" db="EMBL/GenBank/DDBJ databases">
        <title>Polyketide synthases of a Diaporthe helianthi virulent isolate.</title>
        <authorList>
            <person name="Baroncelli R."/>
        </authorList>
    </citation>
    <scope>NUCLEOTIDE SEQUENCE [LARGE SCALE GENOMIC DNA]</scope>
    <source>
        <strain evidence="11">7/96</strain>
    </source>
</reference>
<dbReference type="EC" id="2.3.2.31" evidence="2"/>
<evidence type="ECO:0000313" key="11">
    <source>
        <dbReference type="EMBL" id="POS72967.1"/>
    </source>
</evidence>
<keyword evidence="3" id="KW-0808">Transferase</keyword>
<dbReference type="InParanoid" id="A0A2P5HRW1"/>
<sequence length="303" mass="34272">MDPILQILAANCYGRGLIGSRTYHVVRTVSPTMPLRMGSAGHLAAAIGNSTSTALRSRRGFSQMLVQQSRLYYATRNKLFCPNSGCRKYIAPDKVDEHTNIGFCRACWGGTCSLCRRHPHIGRCNKDFQQKSLEKYLVYKGWKRCEVCQSIVEKESGCNHMTCNCGEQFCYLCGQHWRNCDCPQRGDQHKHKNDLAMAASLWFEFPQQPRCYGREFLANTCLPQTSSCAKCEHRCGISGESSYQCQDCGRHLCRSCVIQCVDDGRYHNPDWNAEPVEARDAVEEAANTEELSASSTEHSLLWR</sequence>
<evidence type="ECO:0000256" key="4">
    <source>
        <dbReference type="ARBA" id="ARBA00022723"/>
    </source>
</evidence>
<dbReference type="InterPro" id="IPR044066">
    <property type="entry name" value="TRIAD_supradom"/>
</dbReference>
<dbReference type="CDD" id="cd22584">
    <property type="entry name" value="Rcat_RBR_unk"/>
    <property type="match status" value="1"/>
</dbReference>
<evidence type="ECO:0000313" key="12">
    <source>
        <dbReference type="Proteomes" id="UP000094444"/>
    </source>
</evidence>
<comment type="caution">
    <text evidence="11">The sequence shown here is derived from an EMBL/GenBank/DDBJ whole genome shotgun (WGS) entry which is preliminary data.</text>
</comment>
<dbReference type="Proteomes" id="UP000094444">
    <property type="component" value="Unassembled WGS sequence"/>
</dbReference>
<keyword evidence="6" id="KW-0863">Zinc-finger</keyword>
<dbReference type="PANTHER" id="PTHR11685">
    <property type="entry name" value="RBR FAMILY RING FINGER AND IBR DOMAIN-CONTAINING"/>
    <property type="match status" value="1"/>
</dbReference>